<dbReference type="InterPro" id="IPR011053">
    <property type="entry name" value="Single_hybrid_motif"/>
</dbReference>
<dbReference type="Gene3D" id="3.30.559.10">
    <property type="entry name" value="Chloramphenicol acetyltransferase-like domain"/>
    <property type="match status" value="1"/>
</dbReference>
<keyword evidence="3 6" id="KW-0808">Transferase</keyword>
<feature type="domain" description="Lipoyl-binding" evidence="8">
    <location>
        <begin position="1"/>
        <end position="76"/>
    </location>
</feature>
<dbReference type="PANTHER" id="PTHR43178">
    <property type="entry name" value="DIHYDROLIPOAMIDE ACETYLTRANSFERASE COMPONENT OF PYRUVATE DEHYDROGENASE COMPLEX"/>
    <property type="match status" value="1"/>
</dbReference>
<feature type="compositionally biased region" description="Low complexity" evidence="7">
    <location>
        <begin position="82"/>
        <end position="96"/>
    </location>
</feature>
<accession>A0ABW1DIV5</accession>
<proteinExistence type="inferred from homology"/>
<dbReference type="SUPFAM" id="SSF51230">
    <property type="entry name" value="Single hybrid motif"/>
    <property type="match status" value="1"/>
</dbReference>
<evidence type="ECO:0000256" key="3">
    <source>
        <dbReference type="ARBA" id="ARBA00022679"/>
    </source>
</evidence>
<dbReference type="EMBL" id="JBHSOH010000007">
    <property type="protein sequence ID" value="MFC5848540.1"/>
    <property type="molecule type" value="Genomic_DNA"/>
</dbReference>
<dbReference type="PROSITE" id="PS00189">
    <property type="entry name" value="LIPOYL"/>
    <property type="match status" value="1"/>
</dbReference>
<keyword evidence="5 6" id="KW-0012">Acyltransferase</keyword>
<evidence type="ECO:0000256" key="6">
    <source>
        <dbReference type="RuleBase" id="RU003423"/>
    </source>
</evidence>
<dbReference type="PROSITE" id="PS50968">
    <property type="entry name" value="BIOTINYL_LIPOYL"/>
    <property type="match status" value="1"/>
</dbReference>
<gene>
    <name evidence="10" type="ORF">ACFPQ6_09475</name>
</gene>
<dbReference type="Pfam" id="PF00198">
    <property type="entry name" value="2-oxoacid_dh"/>
    <property type="match status" value="1"/>
</dbReference>
<dbReference type="Pfam" id="PF00364">
    <property type="entry name" value="Biotin_lipoyl"/>
    <property type="match status" value="1"/>
</dbReference>
<name>A0ABW1DIV5_9DEIO</name>
<dbReference type="Gene3D" id="2.40.50.100">
    <property type="match status" value="1"/>
</dbReference>
<dbReference type="SUPFAM" id="SSF47005">
    <property type="entry name" value="Peripheral subunit-binding domain of 2-oxo acid dehydrogenase complex"/>
    <property type="match status" value="1"/>
</dbReference>
<dbReference type="InterPro" id="IPR036625">
    <property type="entry name" value="E3-bd_dom_sf"/>
</dbReference>
<evidence type="ECO:0000256" key="1">
    <source>
        <dbReference type="ARBA" id="ARBA00001938"/>
    </source>
</evidence>
<dbReference type="CDD" id="cd06849">
    <property type="entry name" value="lipoyl_domain"/>
    <property type="match status" value="1"/>
</dbReference>
<evidence type="ECO:0000256" key="4">
    <source>
        <dbReference type="ARBA" id="ARBA00022823"/>
    </source>
</evidence>
<dbReference type="GO" id="GO:0016746">
    <property type="term" value="F:acyltransferase activity"/>
    <property type="evidence" value="ECO:0007669"/>
    <property type="project" value="UniProtKB-KW"/>
</dbReference>
<comment type="cofactor">
    <cofactor evidence="1 6">
        <name>(R)-lipoate</name>
        <dbReference type="ChEBI" id="CHEBI:83088"/>
    </cofactor>
</comment>
<evidence type="ECO:0000256" key="7">
    <source>
        <dbReference type="SAM" id="MobiDB-lite"/>
    </source>
</evidence>
<evidence type="ECO:0000256" key="5">
    <source>
        <dbReference type="ARBA" id="ARBA00023315"/>
    </source>
</evidence>
<evidence type="ECO:0000313" key="11">
    <source>
        <dbReference type="Proteomes" id="UP001595979"/>
    </source>
</evidence>
<dbReference type="EC" id="2.3.1.-" evidence="6"/>
<dbReference type="Pfam" id="PF02817">
    <property type="entry name" value="E3_binding"/>
    <property type="match status" value="1"/>
</dbReference>
<dbReference type="InterPro" id="IPR050743">
    <property type="entry name" value="2-oxoacid_DH_E2_comp"/>
</dbReference>
<feature type="compositionally biased region" description="Gly residues" evidence="7">
    <location>
        <begin position="157"/>
        <end position="168"/>
    </location>
</feature>
<evidence type="ECO:0000259" key="9">
    <source>
        <dbReference type="PROSITE" id="PS51826"/>
    </source>
</evidence>
<dbReference type="SUPFAM" id="SSF52777">
    <property type="entry name" value="CoA-dependent acyltransferases"/>
    <property type="match status" value="1"/>
</dbReference>
<dbReference type="InterPro" id="IPR004167">
    <property type="entry name" value="PSBD"/>
</dbReference>
<dbReference type="PROSITE" id="PS51826">
    <property type="entry name" value="PSBD"/>
    <property type="match status" value="1"/>
</dbReference>
<dbReference type="PANTHER" id="PTHR43178:SF5">
    <property type="entry name" value="LIPOAMIDE ACYLTRANSFERASE COMPONENT OF BRANCHED-CHAIN ALPHA-KETO ACID DEHYDROGENASE COMPLEX, MITOCHONDRIAL"/>
    <property type="match status" value="1"/>
</dbReference>
<dbReference type="RefSeq" id="WP_380048680.1">
    <property type="nucleotide sequence ID" value="NZ_JBHSOH010000007.1"/>
</dbReference>
<dbReference type="InterPro" id="IPR003016">
    <property type="entry name" value="2-oxoA_DH_lipoyl-BS"/>
</dbReference>
<feature type="domain" description="Peripheral subunit-binding (PSBD)" evidence="9">
    <location>
        <begin position="196"/>
        <end position="233"/>
    </location>
</feature>
<organism evidence="10 11">
    <name type="scientific">Deinococcus petrolearius</name>
    <dbReference type="NCBI Taxonomy" id="1751295"/>
    <lineage>
        <taxon>Bacteria</taxon>
        <taxon>Thermotogati</taxon>
        <taxon>Deinococcota</taxon>
        <taxon>Deinococci</taxon>
        <taxon>Deinococcales</taxon>
        <taxon>Deinococcaceae</taxon>
        <taxon>Deinococcus</taxon>
    </lineage>
</organism>
<comment type="caution">
    <text evidence="10">The sequence shown here is derived from an EMBL/GenBank/DDBJ whole genome shotgun (WGS) entry which is preliminary data.</text>
</comment>
<keyword evidence="4 6" id="KW-0450">Lipoyl</keyword>
<reference evidence="11" key="1">
    <citation type="journal article" date="2019" name="Int. J. Syst. Evol. Microbiol.">
        <title>The Global Catalogue of Microorganisms (GCM) 10K type strain sequencing project: providing services to taxonomists for standard genome sequencing and annotation.</title>
        <authorList>
            <consortium name="The Broad Institute Genomics Platform"/>
            <consortium name="The Broad Institute Genome Sequencing Center for Infectious Disease"/>
            <person name="Wu L."/>
            <person name="Ma J."/>
        </authorList>
    </citation>
    <scope>NUCLEOTIDE SEQUENCE [LARGE SCALE GENOMIC DNA]</scope>
    <source>
        <strain evidence="11">CGMCC 1.15053</strain>
    </source>
</reference>
<dbReference type="InterPro" id="IPR001078">
    <property type="entry name" value="2-oxoacid_DH_actylTfrase"/>
</dbReference>
<feature type="region of interest" description="Disordered" evidence="7">
    <location>
        <begin position="157"/>
        <end position="176"/>
    </location>
</feature>
<keyword evidence="11" id="KW-1185">Reference proteome</keyword>
<evidence type="ECO:0000313" key="10">
    <source>
        <dbReference type="EMBL" id="MFC5848540.1"/>
    </source>
</evidence>
<feature type="region of interest" description="Disordered" evidence="7">
    <location>
        <begin position="82"/>
        <end position="117"/>
    </location>
</feature>
<dbReference type="InterPro" id="IPR023213">
    <property type="entry name" value="CAT-like_dom_sf"/>
</dbReference>
<dbReference type="Gene3D" id="4.10.320.10">
    <property type="entry name" value="E3-binding domain"/>
    <property type="match status" value="1"/>
</dbReference>
<evidence type="ECO:0000259" key="8">
    <source>
        <dbReference type="PROSITE" id="PS50968"/>
    </source>
</evidence>
<comment type="similarity">
    <text evidence="2 6">Belongs to the 2-oxoacid dehydrogenase family.</text>
</comment>
<sequence length="528" mass="55389">MKEVLLPELAESVIEGEILKWLVAEGDEIAPEQPLCEVMTDKVTVELPSPVAGVLHRRLAQEGDVVAVHAAIAVIDEGSAAGTATASPAQPGATQAIQDSAGNPAADPLPPQAQEEREQVGGSIVEATHLPQADDDSASLFKAFASDEQVKVQGLGQLGLGSRSGSGAPGSSTAGTGVLEREPVAAAPARADGRVLAVPAARQLARELGVELGGVSGSGPNGRIRVQDVLAHSEVSRPQAAAPASVIPAATAPAAVAQAPAPAPAAPQPAPRAPASGGLPVPPAQYRTPRGYEHLEDRVPLRGMRRAISTQLQASHLYTVRTLTVDEVNLTRLVEFRARVKDDAQAAGVRLSYLPFIFRAVATALRKYPSLNTSFDEATGEIVRKRYYNLGMAVATDAGLTVPVLRDVNHKSIFDLAREVTDLAGRAQSGELAPDELAGSTFSVTNIGSIGALFSFPIINVPDAAILGVHSIVKRPIVDEDDNIVVAHMMYLSLSFDHRLVDGAEAARFCKEVIRLLENPDRLMLEAL</sequence>
<evidence type="ECO:0000256" key="2">
    <source>
        <dbReference type="ARBA" id="ARBA00007317"/>
    </source>
</evidence>
<dbReference type="InterPro" id="IPR000089">
    <property type="entry name" value="Biotin_lipoyl"/>
</dbReference>
<protein>
    <recommendedName>
        <fullName evidence="6">Dihydrolipoamide acetyltransferase component of pyruvate dehydrogenase complex</fullName>
        <ecNumber evidence="6">2.3.1.-</ecNumber>
    </recommendedName>
</protein>
<dbReference type="Proteomes" id="UP001595979">
    <property type="component" value="Unassembled WGS sequence"/>
</dbReference>